<dbReference type="PANTHER" id="PTHR13204">
    <property type="entry name" value="PTD012 PROTEIN"/>
    <property type="match status" value="1"/>
</dbReference>
<dbReference type="SUPFAM" id="SSF117856">
    <property type="entry name" value="AF0104/ALDC/Ptd012-like"/>
    <property type="match status" value="1"/>
</dbReference>
<dbReference type="AlphaFoldDB" id="A0A7S4DMT5"/>
<protein>
    <recommendedName>
        <fullName evidence="7">DUF1907 domain-containing protein</fullName>
    </recommendedName>
</protein>
<proteinExistence type="predicted"/>
<evidence type="ECO:0000256" key="6">
    <source>
        <dbReference type="ARBA" id="ARBA00023242"/>
    </source>
</evidence>
<dbReference type="PANTHER" id="PTHR13204:SF1">
    <property type="entry name" value="ESTER HYDROLASE C11ORF54"/>
    <property type="match status" value="1"/>
</dbReference>
<dbReference type="GO" id="GO:0005634">
    <property type="term" value="C:nucleus"/>
    <property type="evidence" value="ECO:0007669"/>
    <property type="project" value="UniProtKB-SubCell"/>
</dbReference>
<evidence type="ECO:0000256" key="5">
    <source>
        <dbReference type="ARBA" id="ARBA00022833"/>
    </source>
</evidence>
<dbReference type="InterPro" id="IPR015021">
    <property type="entry name" value="C11orf54_DUF1907"/>
</dbReference>
<evidence type="ECO:0000256" key="1">
    <source>
        <dbReference type="ARBA" id="ARBA00004123"/>
    </source>
</evidence>
<accession>A0A7S4DMT5</accession>
<comment type="subunit">
    <text evidence="2">Monomer.</text>
</comment>
<comment type="subcellular location">
    <subcellularLocation>
        <location evidence="1">Nucleus</location>
    </subcellularLocation>
</comment>
<evidence type="ECO:0000256" key="3">
    <source>
        <dbReference type="ARBA" id="ARBA00022723"/>
    </source>
</evidence>
<keyword evidence="3" id="KW-0479">Metal-binding</keyword>
<keyword evidence="6" id="KW-0539">Nucleus</keyword>
<evidence type="ECO:0000256" key="4">
    <source>
        <dbReference type="ARBA" id="ARBA00022801"/>
    </source>
</evidence>
<evidence type="ECO:0000256" key="2">
    <source>
        <dbReference type="ARBA" id="ARBA00011245"/>
    </source>
</evidence>
<dbReference type="GO" id="GO:0008270">
    <property type="term" value="F:zinc ion binding"/>
    <property type="evidence" value="ECO:0007669"/>
    <property type="project" value="TreeGrafter"/>
</dbReference>
<feature type="domain" description="DUF1907" evidence="7">
    <location>
        <begin position="36"/>
        <end position="113"/>
    </location>
</feature>
<evidence type="ECO:0000313" key="8">
    <source>
        <dbReference type="EMBL" id="CAE0658819.1"/>
    </source>
</evidence>
<reference evidence="8" key="1">
    <citation type="submission" date="2021-01" db="EMBL/GenBank/DDBJ databases">
        <authorList>
            <person name="Corre E."/>
            <person name="Pelletier E."/>
            <person name="Niang G."/>
            <person name="Scheremetjew M."/>
            <person name="Finn R."/>
            <person name="Kale V."/>
            <person name="Holt S."/>
            <person name="Cochrane G."/>
            <person name="Meng A."/>
            <person name="Brown T."/>
            <person name="Cohen L."/>
        </authorList>
    </citation>
    <scope>NUCLEOTIDE SEQUENCE</scope>
    <source>
        <strain evidence="8">CCCM811</strain>
    </source>
</reference>
<keyword evidence="5" id="KW-0862">Zinc</keyword>
<sequence>MCTHIHVHTRTPFVFLTHIPTCTIARSRADTAGRVFTHSSQVQDYLKMFTMGPALTCATVMTTRQPAGAEKKVRLEHTHLFNSAGTEGGHYHGDVTPQDIDYVAYLVPCEALLLVDKC</sequence>
<dbReference type="GO" id="GO:0016788">
    <property type="term" value="F:hydrolase activity, acting on ester bonds"/>
    <property type="evidence" value="ECO:0007669"/>
    <property type="project" value="TreeGrafter"/>
</dbReference>
<gene>
    <name evidence="8" type="ORF">LGLO00237_LOCUS10391</name>
</gene>
<organism evidence="8">
    <name type="scientific">Lotharella globosa</name>
    <dbReference type="NCBI Taxonomy" id="91324"/>
    <lineage>
        <taxon>Eukaryota</taxon>
        <taxon>Sar</taxon>
        <taxon>Rhizaria</taxon>
        <taxon>Cercozoa</taxon>
        <taxon>Chlorarachniophyceae</taxon>
        <taxon>Lotharella</taxon>
    </lineage>
</organism>
<dbReference type="EMBL" id="HBIV01014178">
    <property type="protein sequence ID" value="CAE0658819.1"/>
    <property type="molecule type" value="Transcribed_RNA"/>
</dbReference>
<dbReference type="Pfam" id="PF08925">
    <property type="entry name" value="DUF1907"/>
    <property type="match status" value="1"/>
</dbReference>
<evidence type="ECO:0000259" key="7">
    <source>
        <dbReference type="Pfam" id="PF08925"/>
    </source>
</evidence>
<keyword evidence="4" id="KW-0378">Hydrolase</keyword>
<name>A0A7S4DMT5_9EUKA</name>